<evidence type="ECO:0000313" key="9">
    <source>
        <dbReference type="Proteomes" id="UP001174909"/>
    </source>
</evidence>
<evidence type="ECO:0000256" key="6">
    <source>
        <dbReference type="ARBA" id="ARBA00033409"/>
    </source>
</evidence>
<keyword evidence="3" id="KW-0227">DNA damage</keyword>
<evidence type="ECO:0000256" key="4">
    <source>
        <dbReference type="ARBA" id="ARBA00023172"/>
    </source>
</evidence>
<dbReference type="GO" id="GO:0006310">
    <property type="term" value="P:DNA recombination"/>
    <property type="evidence" value="ECO:0007669"/>
    <property type="project" value="UniProtKB-KW"/>
</dbReference>
<dbReference type="GO" id="GO:0006302">
    <property type="term" value="P:double-strand break repair"/>
    <property type="evidence" value="ECO:0007669"/>
    <property type="project" value="TreeGrafter"/>
</dbReference>
<dbReference type="AlphaFoldDB" id="A0AA35X4J9"/>
<dbReference type="SUPFAM" id="SSF50249">
    <property type="entry name" value="Nucleic acid-binding proteins"/>
    <property type="match status" value="1"/>
</dbReference>
<keyword evidence="4" id="KW-0233">DNA recombination</keyword>
<dbReference type="InterPro" id="IPR003717">
    <property type="entry name" value="RecO"/>
</dbReference>
<dbReference type="InterPro" id="IPR012340">
    <property type="entry name" value="NA-bd_OB-fold"/>
</dbReference>
<sequence length="256" mass="27435">MEWSDTGIVLSARRHGESAAVVSLLTEHHGRHAGLVQGARGRRGRGLYQPGNTLAARWQARLAEHLGRYTCELVRAQSSVLLDDPPRLAALAAVCALTEATLAERHPYPQVYRALGHLLDALEANERWAETVVRYELALLGELGFGLDLSACAATGAVEGLAYVSPRSGRAVTREAGAPYVEKLLPLPPFLALSEGDTASATAADIVAGLRLTGWFLEKHVFGGQGGRMPPARERFIDRLQTGATSSPAAQVRQES</sequence>
<dbReference type="SUPFAM" id="SSF57863">
    <property type="entry name" value="ArfGap/RecO-like zinc finger"/>
    <property type="match status" value="1"/>
</dbReference>
<dbReference type="InterPro" id="IPR022572">
    <property type="entry name" value="DNA_rep/recomb_RecO_N"/>
</dbReference>
<dbReference type="EMBL" id="CASHTH010002947">
    <property type="protein sequence ID" value="CAI8037557.1"/>
    <property type="molecule type" value="Genomic_DNA"/>
</dbReference>
<dbReference type="PANTHER" id="PTHR33991">
    <property type="entry name" value="DNA REPAIR PROTEIN RECO"/>
    <property type="match status" value="1"/>
</dbReference>
<evidence type="ECO:0000256" key="2">
    <source>
        <dbReference type="ARBA" id="ARBA00021310"/>
    </source>
</evidence>
<dbReference type="HAMAP" id="MF_00201">
    <property type="entry name" value="RecO"/>
    <property type="match status" value="1"/>
</dbReference>
<dbReference type="PANTHER" id="PTHR33991:SF1">
    <property type="entry name" value="DNA REPAIR PROTEIN RECO"/>
    <property type="match status" value="1"/>
</dbReference>
<protein>
    <recommendedName>
        <fullName evidence="2">DNA repair protein RecO</fullName>
    </recommendedName>
    <alternativeName>
        <fullName evidence="6">Recombination protein O</fullName>
    </alternativeName>
</protein>
<evidence type="ECO:0000259" key="7">
    <source>
        <dbReference type="Pfam" id="PF11967"/>
    </source>
</evidence>
<dbReference type="Pfam" id="PF02565">
    <property type="entry name" value="RecO_C"/>
    <property type="match status" value="1"/>
</dbReference>
<keyword evidence="5" id="KW-0234">DNA repair</keyword>
<evidence type="ECO:0000256" key="5">
    <source>
        <dbReference type="ARBA" id="ARBA00023204"/>
    </source>
</evidence>
<reference evidence="8" key="1">
    <citation type="submission" date="2023-03" db="EMBL/GenBank/DDBJ databases">
        <authorList>
            <person name="Steffen K."/>
            <person name="Cardenas P."/>
        </authorList>
    </citation>
    <scope>NUCLEOTIDE SEQUENCE</scope>
</reference>
<evidence type="ECO:0000256" key="3">
    <source>
        <dbReference type="ARBA" id="ARBA00022763"/>
    </source>
</evidence>
<feature type="domain" description="DNA replication/recombination mediator RecO N-terminal" evidence="7">
    <location>
        <begin position="1"/>
        <end position="74"/>
    </location>
</feature>
<dbReference type="InterPro" id="IPR042242">
    <property type="entry name" value="RecO_C"/>
</dbReference>
<evidence type="ECO:0000313" key="8">
    <source>
        <dbReference type="EMBL" id="CAI8037557.1"/>
    </source>
</evidence>
<accession>A0AA35X4J9</accession>
<dbReference type="Proteomes" id="UP001174909">
    <property type="component" value="Unassembled WGS sequence"/>
</dbReference>
<dbReference type="Pfam" id="PF11967">
    <property type="entry name" value="RecO_N"/>
    <property type="match status" value="1"/>
</dbReference>
<dbReference type="InterPro" id="IPR037278">
    <property type="entry name" value="ARFGAP/RecO"/>
</dbReference>
<dbReference type="Gene3D" id="1.20.1440.120">
    <property type="entry name" value="Recombination protein O, C-terminal domain"/>
    <property type="match status" value="1"/>
</dbReference>
<keyword evidence="9" id="KW-1185">Reference proteome</keyword>
<name>A0AA35X4J9_GEOBA</name>
<dbReference type="Gene3D" id="2.40.50.140">
    <property type="entry name" value="Nucleic acid-binding proteins"/>
    <property type="match status" value="1"/>
</dbReference>
<evidence type="ECO:0000256" key="1">
    <source>
        <dbReference type="ARBA" id="ARBA00007452"/>
    </source>
</evidence>
<comment type="similarity">
    <text evidence="1">Belongs to the RecO family.</text>
</comment>
<gene>
    <name evidence="8" type="ORF">GBAR_LOCUS21006</name>
</gene>
<organism evidence="8 9">
    <name type="scientific">Geodia barretti</name>
    <name type="common">Barrett's horny sponge</name>
    <dbReference type="NCBI Taxonomy" id="519541"/>
    <lineage>
        <taxon>Eukaryota</taxon>
        <taxon>Metazoa</taxon>
        <taxon>Porifera</taxon>
        <taxon>Demospongiae</taxon>
        <taxon>Heteroscleromorpha</taxon>
        <taxon>Tetractinellida</taxon>
        <taxon>Astrophorina</taxon>
        <taxon>Geodiidae</taxon>
        <taxon>Geodia</taxon>
    </lineage>
</organism>
<dbReference type="NCBIfam" id="TIGR00613">
    <property type="entry name" value="reco"/>
    <property type="match status" value="1"/>
</dbReference>
<proteinExistence type="inferred from homology"/>
<comment type="caution">
    <text evidence="8">The sequence shown here is derived from an EMBL/GenBank/DDBJ whole genome shotgun (WGS) entry which is preliminary data.</text>
</comment>